<dbReference type="InterPro" id="IPR000835">
    <property type="entry name" value="HTH_MarR-typ"/>
</dbReference>
<gene>
    <name evidence="3" type="ORF">IT779_09795</name>
</gene>
<dbReference type="EMBL" id="JADMLG010000003">
    <property type="protein sequence ID" value="MBH0776575.1"/>
    <property type="molecule type" value="Genomic_DNA"/>
</dbReference>
<evidence type="ECO:0000313" key="4">
    <source>
        <dbReference type="Proteomes" id="UP000655751"/>
    </source>
</evidence>
<dbReference type="GO" id="GO:0003700">
    <property type="term" value="F:DNA-binding transcription factor activity"/>
    <property type="evidence" value="ECO:0007669"/>
    <property type="project" value="InterPro"/>
</dbReference>
<feature type="region of interest" description="Disordered" evidence="1">
    <location>
        <begin position="143"/>
        <end position="163"/>
    </location>
</feature>
<dbReference type="Proteomes" id="UP000655751">
    <property type="component" value="Unassembled WGS sequence"/>
</dbReference>
<protein>
    <submittedName>
        <fullName evidence="3">MarR family transcriptional regulator</fullName>
    </submittedName>
</protein>
<dbReference type="PANTHER" id="PTHR39515">
    <property type="entry name" value="CONSERVED PROTEIN"/>
    <property type="match status" value="1"/>
</dbReference>
<dbReference type="Pfam" id="PF12802">
    <property type="entry name" value="MarR_2"/>
    <property type="match status" value="1"/>
</dbReference>
<dbReference type="RefSeq" id="WP_196148906.1">
    <property type="nucleotide sequence ID" value="NZ_JADMLG010000003.1"/>
</dbReference>
<keyword evidence="4" id="KW-1185">Reference proteome</keyword>
<feature type="domain" description="HTH marR-type" evidence="2">
    <location>
        <begin position="23"/>
        <end position="123"/>
    </location>
</feature>
<dbReference type="InterPro" id="IPR036390">
    <property type="entry name" value="WH_DNA-bd_sf"/>
</dbReference>
<accession>A0A931IB05</accession>
<comment type="caution">
    <text evidence="3">The sequence shown here is derived from an EMBL/GenBank/DDBJ whole genome shotgun (WGS) entry which is preliminary data.</text>
</comment>
<dbReference type="PANTHER" id="PTHR39515:SF2">
    <property type="entry name" value="HTH-TYPE TRANSCRIPTIONAL REGULATOR RV0880"/>
    <property type="match status" value="1"/>
</dbReference>
<proteinExistence type="predicted"/>
<dbReference type="Gene3D" id="1.10.10.10">
    <property type="entry name" value="Winged helix-like DNA-binding domain superfamily/Winged helix DNA-binding domain"/>
    <property type="match status" value="1"/>
</dbReference>
<dbReference type="SMART" id="SM00347">
    <property type="entry name" value="HTH_MARR"/>
    <property type="match status" value="1"/>
</dbReference>
<name>A0A931IB05_9NOCA</name>
<evidence type="ECO:0000259" key="2">
    <source>
        <dbReference type="SMART" id="SM00347"/>
    </source>
</evidence>
<dbReference type="AlphaFoldDB" id="A0A931IB05"/>
<dbReference type="InterPro" id="IPR052526">
    <property type="entry name" value="HTH-type_Bedaq_tolerance"/>
</dbReference>
<evidence type="ECO:0000256" key="1">
    <source>
        <dbReference type="SAM" id="MobiDB-lite"/>
    </source>
</evidence>
<sequence length="163" mass="18381">MDKAVDSIEFETMLFGRYSLATRKRTERVLDRSVYILLSRLHMEGPMTIAQLGEALGLDDSTVNRQTAATVRSGLLKRIPDPHGGMARKFRVTAEGERQLESQRAQNVGHLDGILTEWDPEDVAVFAAYLARFNTDIERYHGRPWPRPAESQAAARIGRAESR</sequence>
<evidence type="ECO:0000313" key="3">
    <source>
        <dbReference type="EMBL" id="MBH0776575.1"/>
    </source>
</evidence>
<reference evidence="3" key="1">
    <citation type="submission" date="2020-11" db="EMBL/GenBank/DDBJ databases">
        <title>Nocardia NEAU-351.nov., a novel actinomycete isolated from the cow dung.</title>
        <authorList>
            <person name="Zhang X."/>
        </authorList>
    </citation>
    <scope>NUCLEOTIDE SEQUENCE</scope>
    <source>
        <strain evidence="3">NEAU-351</strain>
    </source>
</reference>
<dbReference type="SUPFAM" id="SSF46785">
    <property type="entry name" value="Winged helix' DNA-binding domain"/>
    <property type="match status" value="1"/>
</dbReference>
<dbReference type="InterPro" id="IPR036388">
    <property type="entry name" value="WH-like_DNA-bd_sf"/>
</dbReference>
<organism evidence="3 4">
    <name type="scientific">Nocardia bovistercoris</name>
    <dbReference type="NCBI Taxonomy" id="2785916"/>
    <lineage>
        <taxon>Bacteria</taxon>
        <taxon>Bacillati</taxon>
        <taxon>Actinomycetota</taxon>
        <taxon>Actinomycetes</taxon>
        <taxon>Mycobacteriales</taxon>
        <taxon>Nocardiaceae</taxon>
        <taxon>Nocardia</taxon>
    </lineage>
</organism>